<gene>
    <name evidence="2" type="ORF">BLNAU_3072</name>
</gene>
<keyword evidence="3" id="KW-1185">Reference proteome</keyword>
<organism evidence="2 3">
    <name type="scientific">Blattamonas nauphoetae</name>
    <dbReference type="NCBI Taxonomy" id="2049346"/>
    <lineage>
        <taxon>Eukaryota</taxon>
        <taxon>Metamonada</taxon>
        <taxon>Preaxostyla</taxon>
        <taxon>Oxymonadida</taxon>
        <taxon>Blattamonas</taxon>
    </lineage>
</organism>
<comment type="caution">
    <text evidence="2">The sequence shown here is derived from an EMBL/GenBank/DDBJ whole genome shotgun (WGS) entry which is preliminary data.</text>
</comment>
<evidence type="ECO:0000256" key="1">
    <source>
        <dbReference type="SAM" id="MobiDB-lite"/>
    </source>
</evidence>
<dbReference type="Proteomes" id="UP001281761">
    <property type="component" value="Unassembled WGS sequence"/>
</dbReference>
<protein>
    <submittedName>
        <fullName evidence="2">Uncharacterized protein</fullName>
    </submittedName>
</protein>
<name>A0ABQ9YEE7_9EUKA</name>
<feature type="compositionally biased region" description="Low complexity" evidence="1">
    <location>
        <begin position="99"/>
        <end position="110"/>
    </location>
</feature>
<dbReference type="EMBL" id="JARBJD010000013">
    <property type="protein sequence ID" value="KAK2962016.1"/>
    <property type="molecule type" value="Genomic_DNA"/>
</dbReference>
<evidence type="ECO:0000313" key="3">
    <source>
        <dbReference type="Proteomes" id="UP001281761"/>
    </source>
</evidence>
<sequence>MITRSSRNSAMRDAATGMMMLTACFASDFLSSAPLIFTLNHSELFAPFPYTRRPLQANVLFRSFSSSVWFSSSVIVVSENEMAVDGVRTNEETELFPESTRSSNTSSPNPHGISVDPTIVTENVLFFVNTHDDFDDSVGMKKGESRDSFPFSTEHSDPPIQRFFDSNSSKFSDTVPFPLQSMLCRTDPKSDFDGVLFEKRTLAKLSIPPTCLIPPCLPFEMSTECNIAHVDSNSTIPVDQEHSSSAFVLFEEKCGFPERWQESSDSLLDSPFPDAFKKQEPEQFSNARFFRVTRENNENTKGTTEKETLSNVVLSMLTSPPTKFTSSKSNTSDFANEHEVRISWPTPVVNSVEHVAASRSKQSWLTVRM</sequence>
<feature type="region of interest" description="Disordered" evidence="1">
    <location>
        <begin position="90"/>
        <end position="111"/>
    </location>
</feature>
<accession>A0ABQ9YEE7</accession>
<proteinExistence type="predicted"/>
<dbReference type="PROSITE" id="PS51257">
    <property type="entry name" value="PROKAR_LIPOPROTEIN"/>
    <property type="match status" value="1"/>
</dbReference>
<evidence type="ECO:0000313" key="2">
    <source>
        <dbReference type="EMBL" id="KAK2962016.1"/>
    </source>
</evidence>
<reference evidence="2 3" key="1">
    <citation type="journal article" date="2022" name="bioRxiv">
        <title>Genomics of Preaxostyla Flagellates Illuminates Evolutionary Transitions and the Path Towards Mitochondrial Loss.</title>
        <authorList>
            <person name="Novak L.V.F."/>
            <person name="Treitli S.C."/>
            <person name="Pyrih J."/>
            <person name="Halakuc P."/>
            <person name="Pipaliya S.V."/>
            <person name="Vacek V."/>
            <person name="Brzon O."/>
            <person name="Soukal P."/>
            <person name="Eme L."/>
            <person name="Dacks J.B."/>
            <person name="Karnkowska A."/>
            <person name="Elias M."/>
            <person name="Hampl V."/>
        </authorList>
    </citation>
    <scope>NUCLEOTIDE SEQUENCE [LARGE SCALE GENOMIC DNA]</scope>
    <source>
        <strain evidence="2">NAU3</strain>
        <tissue evidence="2">Gut</tissue>
    </source>
</reference>